<sequence length="100" mass="11465">WVLPQPASCTSDSVMFWVLHGLEHCRKYRNEVFVYLSVLLPTPQICPAPHSWVLPQPASCTSDSVMFWVLHGLEHCRKYRNEVFVYLSVLLPTPQICPAP</sequence>
<dbReference type="AlphaFoldDB" id="A0A1B6M208"/>
<dbReference type="EMBL" id="GEBQ01010012">
    <property type="protein sequence ID" value="JAT29965.1"/>
    <property type="molecule type" value="Transcribed_RNA"/>
</dbReference>
<protein>
    <submittedName>
        <fullName evidence="1">Uncharacterized protein</fullName>
    </submittedName>
</protein>
<organism evidence="1">
    <name type="scientific">Graphocephala atropunctata</name>
    <dbReference type="NCBI Taxonomy" id="36148"/>
    <lineage>
        <taxon>Eukaryota</taxon>
        <taxon>Metazoa</taxon>
        <taxon>Ecdysozoa</taxon>
        <taxon>Arthropoda</taxon>
        <taxon>Hexapoda</taxon>
        <taxon>Insecta</taxon>
        <taxon>Pterygota</taxon>
        <taxon>Neoptera</taxon>
        <taxon>Paraneoptera</taxon>
        <taxon>Hemiptera</taxon>
        <taxon>Auchenorrhyncha</taxon>
        <taxon>Membracoidea</taxon>
        <taxon>Cicadellidae</taxon>
        <taxon>Cicadellinae</taxon>
        <taxon>Cicadellini</taxon>
        <taxon>Graphocephala</taxon>
    </lineage>
</organism>
<name>A0A1B6M208_9HEMI</name>
<feature type="non-terminal residue" evidence="1">
    <location>
        <position position="1"/>
    </location>
</feature>
<accession>A0A1B6M208</accession>
<reference evidence="1" key="1">
    <citation type="submission" date="2015-11" db="EMBL/GenBank/DDBJ databases">
        <title>De novo transcriptome assembly of four potential Pierce s Disease insect vectors from Arizona vineyards.</title>
        <authorList>
            <person name="Tassone E.E."/>
        </authorList>
    </citation>
    <scope>NUCLEOTIDE SEQUENCE</scope>
</reference>
<gene>
    <name evidence="1" type="ORF">g.14716</name>
</gene>
<feature type="non-terminal residue" evidence="1">
    <location>
        <position position="100"/>
    </location>
</feature>
<evidence type="ECO:0000313" key="1">
    <source>
        <dbReference type="EMBL" id="JAT29965.1"/>
    </source>
</evidence>
<proteinExistence type="predicted"/>